<accession>A0ABT5B4H5</accession>
<sequence length="301" mass="32715">MPAVTDEELEQQIAAAVAAEEPAALLALASAHALTLAQLERVGQSLVDLNDELGVDDDDPGPLLVRAALLRHGPAVPWTFTRGRASYTFGGEQPWSLGDVIEFAEAWNDGLELTAPVAARLPWPRALASQLALAHAADLLSDLCGACDDTIRNLLLARLADLRTAHAADDRPRLAEIDQELRKLAARAEKVAHRCAEAAEAADTDPVLNERAYAWEGARLAVLAVLTCTNAPHEALGELFELHRLAIYPIHAAEHDRDRWYSRAMADHDFLLHGDELVPDALAIISQILRAAIDDYALPWQ</sequence>
<protein>
    <submittedName>
        <fullName evidence="1">Uncharacterized protein</fullName>
    </submittedName>
</protein>
<keyword evidence="2" id="KW-1185">Reference proteome</keyword>
<dbReference type="RefSeq" id="WP_271997547.1">
    <property type="nucleotide sequence ID" value="NZ_JAQNDN010000004.1"/>
</dbReference>
<proteinExistence type="predicted"/>
<organism evidence="1 2">
    <name type="scientific">Nannocystis radixulma</name>
    <dbReference type="NCBI Taxonomy" id="2995305"/>
    <lineage>
        <taxon>Bacteria</taxon>
        <taxon>Pseudomonadati</taxon>
        <taxon>Myxococcota</taxon>
        <taxon>Polyangia</taxon>
        <taxon>Nannocystales</taxon>
        <taxon>Nannocystaceae</taxon>
        <taxon>Nannocystis</taxon>
    </lineage>
</organism>
<reference evidence="1 2" key="1">
    <citation type="submission" date="2022-11" db="EMBL/GenBank/DDBJ databases">
        <title>Minimal conservation of predation-associated metabolite biosynthetic gene clusters underscores biosynthetic potential of Myxococcota including descriptions for ten novel species: Archangium lansinium sp. nov., Myxococcus landrumus sp. nov., Nannocystis bai.</title>
        <authorList>
            <person name="Ahearne A."/>
            <person name="Stevens C."/>
            <person name="Dowd S."/>
        </authorList>
    </citation>
    <scope>NUCLEOTIDE SEQUENCE [LARGE SCALE GENOMIC DNA]</scope>
    <source>
        <strain evidence="1 2">NCELM</strain>
    </source>
</reference>
<evidence type="ECO:0000313" key="1">
    <source>
        <dbReference type="EMBL" id="MDC0668429.1"/>
    </source>
</evidence>
<name>A0ABT5B4H5_9BACT</name>
<comment type="caution">
    <text evidence="1">The sequence shown here is derived from an EMBL/GenBank/DDBJ whole genome shotgun (WGS) entry which is preliminary data.</text>
</comment>
<evidence type="ECO:0000313" key="2">
    <source>
        <dbReference type="Proteomes" id="UP001217838"/>
    </source>
</evidence>
<gene>
    <name evidence="1" type="ORF">POL58_11805</name>
</gene>
<dbReference type="EMBL" id="JAQNDN010000004">
    <property type="protein sequence ID" value="MDC0668429.1"/>
    <property type="molecule type" value="Genomic_DNA"/>
</dbReference>
<dbReference type="Proteomes" id="UP001217838">
    <property type="component" value="Unassembled WGS sequence"/>
</dbReference>